<protein>
    <recommendedName>
        <fullName evidence="5">Transketolase-like pyrimidine-binding domain-containing protein</fullName>
    </recommendedName>
</protein>
<evidence type="ECO:0000259" key="5">
    <source>
        <dbReference type="Pfam" id="PF02779"/>
    </source>
</evidence>
<dbReference type="GO" id="GO:0007584">
    <property type="term" value="P:response to nutrient"/>
    <property type="evidence" value="ECO:0007669"/>
    <property type="project" value="TreeGrafter"/>
</dbReference>
<dbReference type="AlphaFoldDB" id="A0A426YAT0"/>
<keyword evidence="4" id="KW-1133">Transmembrane helix</keyword>
<dbReference type="InterPro" id="IPR029061">
    <property type="entry name" value="THDP-binding"/>
</dbReference>
<comment type="cofactor">
    <cofactor evidence="1">
        <name>thiamine diphosphate</name>
        <dbReference type="ChEBI" id="CHEBI:58937"/>
    </cofactor>
</comment>
<dbReference type="InterPro" id="IPR005475">
    <property type="entry name" value="Transketolase-like_Pyr-bd"/>
</dbReference>
<keyword evidence="4" id="KW-0812">Transmembrane</keyword>
<name>A0A426YAT0_ENSVE</name>
<feature type="domain" description="Transketolase-like pyrimidine-binding" evidence="5">
    <location>
        <begin position="3"/>
        <end position="53"/>
    </location>
</feature>
<feature type="transmembrane region" description="Helical" evidence="4">
    <location>
        <begin position="39"/>
        <end position="65"/>
    </location>
</feature>
<dbReference type="GO" id="GO:0009083">
    <property type="term" value="P:branched-chain amino acid catabolic process"/>
    <property type="evidence" value="ECO:0007669"/>
    <property type="project" value="TreeGrafter"/>
</dbReference>
<evidence type="ECO:0000313" key="7">
    <source>
        <dbReference type="Proteomes" id="UP000287651"/>
    </source>
</evidence>
<accession>A0A426YAT0</accession>
<dbReference type="EMBL" id="AMZH03013726">
    <property type="protein sequence ID" value="RRT48790.1"/>
    <property type="molecule type" value="Genomic_DNA"/>
</dbReference>
<keyword evidence="2" id="KW-0560">Oxidoreductase</keyword>
<dbReference type="PANTHER" id="PTHR42980">
    <property type="entry name" value="2-OXOISOVALERATE DEHYDROGENASE SUBUNIT BETA-RELATED"/>
    <property type="match status" value="1"/>
</dbReference>
<evidence type="ECO:0000256" key="1">
    <source>
        <dbReference type="ARBA" id="ARBA00001964"/>
    </source>
</evidence>
<evidence type="ECO:0000256" key="2">
    <source>
        <dbReference type="ARBA" id="ARBA00023002"/>
    </source>
</evidence>
<dbReference type="Proteomes" id="UP000287651">
    <property type="component" value="Unassembled WGS sequence"/>
</dbReference>
<evidence type="ECO:0000256" key="3">
    <source>
        <dbReference type="ARBA" id="ARBA00051764"/>
    </source>
</evidence>
<dbReference type="SUPFAM" id="SSF52518">
    <property type="entry name" value="Thiamin diphosphate-binding fold (THDP-binding)"/>
    <property type="match status" value="1"/>
</dbReference>
<keyword evidence="4" id="KW-0472">Membrane</keyword>
<reference evidence="6 7" key="1">
    <citation type="journal article" date="2014" name="Agronomy (Basel)">
        <title>A Draft Genome Sequence for Ensete ventricosum, the Drought-Tolerant Tree Against Hunger.</title>
        <authorList>
            <person name="Harrison J."/>
            <person name="Moore K.A."/>
            <person name="Paszkiewicz K."/>
            <person name="Jones T."/>
            <person name="Grant M."/>
            <person name="Ambacheew D."/>
            <person name="Muzemil S."/>
            <person name="Studholme D.J."/>
        </authorList>
    </citation>
    <scope>NUCLEOTIDE SEQUENCE [LARGE SCALE GENOMIC DNA]</scope>
</reference>
<organism evidence="6 7">
    <name type="scientific">Ensete ventricosum</name>
    <name type="common">Abyssinian banana</name>
    <name type="synonym">Musa ensete</name>
    <dbReference type="NCBI Taxonomy" id="4639"/>
    <lineage>
        <taxon>Eukaryota</taxon>
        <taxon>Viridiplantae</taxon>
        <taxon>Streptophyta</taxon>
        <taxon>Embryophyta</taxon>
        <taxon>Tracheophyta</taxon>
        <taxon>Spermatophyta</taxon>
        <taxon>Magnoliopsida</taxon>
        <taxon>Liliopsida</taxon>
        <taxon>Zingiberales</taxon>
        <taxon>Musaceae</taxon>
        <taxon>Ensete</taxon>
    </lineage>
</organism>
<evidence type="ECO:0000256" key="4">
    <source>
        <dbReference type="SAM" id="Phobius"/>
    </source>
</evidence>
<dbReference type="GO" id="GO:0003863">
    <property type="term" value="F:branched-chain 2-oxo acid dehydrogenase activity"/>
    <property type="evidence" value="ECO:0007669"/>
    <property type="project" value="UniProtKB-EC"/>
</dbReference>
<dbReference type="PANTHER" id="PTHR42980:SF1">
    <property type="entry name" value="2-OXOISOVALERATE DEHYDROGENASE SUBUNIT BETA, MITOCHONDRIAL"/>
    <property type="match status" value="1"/>
</dbReference>
<evidence type="ECO:0000313" key="6">
    <source>
        <dbReference type="EMBL" id="RRT48790.1"/>
    </source>
</evidence>
<gene>
    <name evidence="6" type="ORF">B296_00052816</name>
</gene>
<feature type="non-terminal residue" evidence="6">
    <location>
        <position position="1"/>
    </location>
</feature>
<comment type="catalytic activity">
    <reaction evidence="3">
        <text>N(6)-[(R)-lipoyl]-L-lysyl-[protein] + 3-methyl-2-oxobutanoate + H(+) = N(6)-[(R)-S(8)-2-methylpropanoyldihydrolipoyl]-L-lysyl-[protein] + CO2</text>
        <dbReference type="Rhea" id="RHEA:13457"/>
        <dbReference type="Rhea" id="RHEA-COMP:10474"/>
        <dbReference type="Rhea" id="RHEA-COMP:10497"/>
        <dbReference type="ChEBI" id="CHEBI:11851"/>
        <dbReference type="ChEBI" id="CHEBI:15378"/>
        <dbReference type="ChEBI" id="CHEBI:16526"/>
        <dbReference type="ChEBI" id="CHEBI:83099"/>
        <dbReference type="ChEBI" id="CHEBI:83142"/>
        <dbReference type="EC" id="1.2.4.4"/>
    </reaction>
    <physiologicalReaction direction="left-to-right" evidence="3">
        <dbReference type="Rhea" id="RHEA:13458"/>
    </physiologicalReaction>
</comment>
<sequence length="93" mass="10347">AYVFGEDVRFGGVFRCTTGLFDRFGRNRVFNTPLCEQGIVGFAIGLAAMKSIHSLLFVTLAIFFVSDKGNRAIAEIQFADYIYPAFDQACLLH</sequence>
<dbReference type="Pfam" id="PF02779">
    <property type="entry name" value="Transket_pyr"/>
    <property type="match status" value="1"/>
</dbReference>
<comment type="caution">
    <text evidence="6">The sequence shown here is derived from an EMBL/GenBank/DDBJ whole genome shotgun (WGS) entry which is preliminary data.</text>
</comment>
<dbReference type="Gene3D" id="3.40.50.970">
    <property type="match status" value="1"/>
</dbReference>
<proteinExistence type="predicted"/>